<proteinExistence type="predicted"/>
<gene>
    <name evidence="1" type="ORF">PoB_004821200</name>
</gene>
<dbReference type="PANTHER" id="PTHR31389">
    <property type="entry name" value="LD39211P"/>
    <property type="match status" value="1"/>
</dbReference>
<organism evidence="1 2">
    <name type="scientific">Plakobranchus ocellatus</name>
    <dbReference type="NCBI Taxonomy" id="259542"/>
    <lineage>
        <taxon>Eukaryota</taxon>
        <taxon>Metazoa</taxon>
        <taxon>Spiralia</taxon>
        <taxon>Lophotrochozoa</taxon>
        <taxon>Mollusca</taxon>
        <taxon>Gastropoda</taxon>
        <taxon>Heterobranchia</taxon>
        <taxon>Euthyneura</taxon>
        <taxon>Panpulmonata</taxon>
        <taxon>Sacoglossa</taxon>
        <taxon>Placobranchoidea</taxon>
        <taxon>Plakobranchidae</taxon>
        <taxon>Plakobranchus</taxon>
    </lineage>
</organism>
<evidence type="ECO:0000313" key="2">
    <source>
        <dbReference type="Proteomes" id="UP000735302"/>
    </source>
</evidence>
<comment type="caution">
    <text evidence="1">The sequence shown here is derived from an EMBL/GenBank/DDBJ whole genome shotgun (WGS) entry which is preliminary data.</text>
</comment>
<reference evidence="1 2" key="1">
    <citation type="journal article" date="2021" name="Elife">
        <title>Chloroplast acquisition without the gene transfer in kleptoplastic sea slugs, Plakobranchus ocellatus.</title>
        <authorList>
            <person name="Maeda T."/>
            <person name="Takahashi S."/>
            <person name="Yoshida T."/>
            <person name="Shimamura S."/>
            <person name="Takaki Y."/>
            <person name="Nagai Y."/>
            <person name="Toyoda A."/>
            <person name="Suzuki Y."/>
            <person name="Arimoto A."/>
            <person name="Ishii H."/>
            <person name="Satoh N."/>
            <person name="Nishiyama T."/>
            <person name="Hasebe M."/>
            <person name="Maruyama T."/>
            <person name="Minagawa J."/>
            <person name="Obokata J."/>
            <person name="Shigenobu S."/>
        </authorList>
    </citation>
    <scope>NUCLEOTIDE SEQUENCE [LARGE SCALE GENOMIC DNA]</scope>
</reference>
<dbReference type="PANTHER" id="PTHR31389:SF4">
    <property type="entry name" value="LD39211P"/>
    <property type="match status" value="1"/>
</dbReference>
<accession>A0AAV4BRU0</accession>
<evidence type="ECO:0000313" key="1">
    <source>
        <dbReference type="EMBL" id="GFO21707.1"/>
    </source>
</evidence>
<dbReference type="Proteomes" id="UP000735302">
    <property type="component" value="Unassembled WGS sequence"/>
</dbReference>
<name>A0AAV4BRU0_9GAST</name>
<dbReference type="AlphaFoldDB" id="A0AAV4BRU0"/>
<protein>
    <submittedName>
        <fullName evidence="1">Metk_1 protein</fullName>
    </submittedName>
</protein>
<sequence length="177" mass="20427">MNIVRLLSTREGAQTEKNCRCKVIILPKADYAPHVSDNTCYSWKPIIVKAASQHAKKVIVWQDSSVRWFRESFLASLDRAYEAGHQVLRHFKSHRIPANTLKETFDYIHDDACGYLPYPEIQGNVHIHRADDFNRRVVFEPWTRCALEKQCMCPRPPSTVIGCGSGTLHRCHRLVPR</sequence>
<keyword evidence="2" id="KW-1185">Reference proteome</keyword>
<dbReference type="EMBL" id="BLXT01005274">
    <property type="protein sequence ID" value="GFO21707.1"/>
    <property type="molecule type" value="Genomic_DNA"/>
</dbReference>